<accession>A0A6A5SLH7</accession>
<evidence type="ECO:0000256" key="1">
    <source>
        <dbReference type="SAM" id="Phobius"/>
    </source>
</evidence>
<dbReference type="EMBL" id="ML976047">
    <property type="protein sequence ID" value="KAF1941505.1"/>
    <property type="molecule type" value="Genomic_DNA"/>
</dbReference>
<keyword evidence="3" id="KW-1185">Reference proteome</keyword>
<feature type="transmembrane region" description="Helical" evidence="1">
    <location>
        <begin position="111"/>
        <end position="134"/>
    </location>
</feature>
<dbReference type="AlphaFoldDB" id="A0A6A5SLH7"/>
<evidence type="ECO:0000313" key="3">
    <source>
        <dbReference type="Proteomes" id="UP000800038"/>
    </source>
</evidence>
<proteinExistence type="predicted"/>
<gene>
    <name evidence="2" type="ORF">EJ02DRAFT_434802</name>
</gene>
<protein>
    <submittedName>
        <fullName evidence="2">Uncharacterized protein</fullName>
    </submittedName>
</protein>
<name>A0A6A5SLH7_9PLEO</name>
<dbReference type="OrthoDB" id="5428890at2759"/>
<sequence length="463" mass="51802">MIHRNNDPDTLRIGLAHALGFPKYPIDNTAAPYLNYLTNRHIGRGTLDGYIRLLINIIGHFEDGYTNNQDSPPKRSIQGLLDTLSASTDLEYFTDTEADGGTRREDVEDTVLYAIGTWTMLLSSFVHLPFAGGFRKVTLAYRLRTQGKRSGCQSYQEDVAGLVIGSGLLPAPSQHTRFNDIAADDGNIRAALRLSTLLKPLHGSQADLSLSSGVSNCSVVDEDLQSRLVRGFLHDLDSLESFSINSRRLNAYTLKVFGAVELVWTYNVSRHLLLSKRNGRHILEVFALPCALTALASETVGICPELAQEIGDSYALLFNASETPQHAKLGRVFGAQKFCWCWSCSAQRYRNQAIAGYKKFSQFRTSTANRSQQAQGSEYDPLLVELISNEPSDWTPDLFPSLWSRIMILEEHLQLAKPWSIWVLFRDRRDTLQFWTFLFATIIVFLTVLQVLLSIAQVAGSFV</sequence>
<keyword evidence="1" id="KW-0472">Membrane</keyword>
<reference evidence="2" key="1">
    <citation type="journal article" date="2020" name="Stud. Mycol.">
        <title>101 Dothideomycetes genomes: a test case for predicting lifestyles and emergence of pathogens.</title>
        <authorList>
            <person name="Haridas S."/>
            <person name="Albert R."/>
            <person name="Binder M."/>
            <person name="Bloem J."/>
            <person name="Labutti K."/>
            <person name="Salamov A."/>
            <person name="Andreopoulos B."/>
            <person name="Baker S."/>
            <person name="Barry K."/>
            <person name="Bills G."/>
            <person name="Bluhm B."/>
            <person name="Cannon C."/>
            <person name="Castanera R."/>
            <person name="Culley D."/>
            <person name="Daum C."/>
            <person name="Ezra D."/>
            <person name="Gonzalez J."/>
            <person name="Henrissat B."/>
            <person name="Kuo A."/>
            <person name="Liang C."/>
            <person name="Lipzen A."/>
            <person name="Lutzoni F."/>
            <person name="Magnuson J."/>
            <person name="Mondo S."/>
            <person name="Nolan M."/>
            <person name="Ohm R."/>
            <person name="Pangilinan J."/>
            <person name="Park H.-J."/>
            <person name="Ramirez L."/>
            <person name="Alfaro M."/>
            <person name="Sun H."/>
            <person name="Tritt A."/>
            <person name="Yoshinaga Y."/>
            <person name="Zwiers L.-H."/>
            <person name="Turgeon B."/>
            <person name="Goodwin S."/>
            <person name="Spatafora J."/>
            <person name="Crous P."/>
            <person name="Grigoriev I."/>
        </authorList>
    </citation>
    <scope>NUCLEOTIDE SEQUENCE</scope>
    <source>
        <strain evidence="2">CBS 161.51</strain>
    </source>
</reference>
<keyword evidence="1" id="KW-1133">Transmembrane helix</keyword>
<dbReference type="Proteomes" id="UP000800038">
    <property type="component" value="Unassembled WGS sequence"/>
</dbReference>
<evidence type="ECO:0000313" key="2">
    <source>
        <dbReference type="EMBL" id="KAF1941505.1"/>
    </source>
</evidence>
<feature type="transmembrane region" description="Helical" evidence="1">
    <location>
        <begin position="434"/>
        <end position="459"/>
    </location>
</feature>
<organism evidence="2 3">
    <name type="scientific">Clathrospora elynae</name>
    <dbReference type="NCBI Taxonomy" id="706981"/>
    <lineage>
        <taxon>Eukaryota</taxon>
        <taxon>Fungi</taxon>
        <taxon>Dikarya</taxon>
        <taxon>Ascomycota</taxon>
        <taxon>Pezizomycotina</taxon>
        <taxon>Dothideomycetes</taxon>
        <taxon>Pleosporomycetidae</taxon>
        <taxon>Pleosporales</taxon>
        <taxon>Diademaceae</taxon>
        <taxon>Clathrospora</taxon>
    </lineage>
</organism>
<keyword evidence="1" id="KW-0812">Transmembrane</keyword>